<dbReference type="EMBL" id="JAUIQD010000006">
    <property type="protein sequence ID" value="KAK3346369.1"/>
    <property type="molecule type" value="Genomic_DNA"/>
</dbReference>
<dbReference type="AlphaFoldDB" id="A0AAJ0MB06"/>
<keyword evidence="7" id="KW-1185">Reference proteome</keyword>
<sequence length="521" mass="56496">MLVGYPRFFIPRVVDKLAASIVSAHVLKVPTSTSTLALVVASRHHAELGREFIVDHAKKLGLGDISIDLARVVWETGIADTNSHNDSSDGKAVQPGREDIYAVPYPGELFPAAKAFWQHTGYGISSRRATFWVENAPFLSPPPAQQPVHPLLLDPEAVKNKTNIAKSEIRKRVASGMSAADGITANVNDVFLYPAGMTAITEAAAAIQALRRPDRSSPCVAAFFGFLYVDTYKVLTTVLPYTTTLLTFSPSEIPTLEAALAAGTLQLDALFTEFPGNPLLQSPDLARLHALARKYKFVLVVDDTVGTAANLHLLSSCDVMCTSLTKMFSGACNVMGGAVTLSPTSPFKGGLGKALGERVGECRWFEEDVLVMEENSRDFVERVRRASANAEKVVDMLLGHPAVAEVYYPEGSASQDVYDRFRVEGGGYGFLLSVRFTTPAKAVAFYDALDVAKGPSLGTNFTLCCAYTLLAHPKELEWAAEYGVVEDLVRISVGLEEEAWLRKRLGKALRVAGGVHQVRRF</sequence>
<organism evidence="6 7">
    <name type="scientific">Lasiosphaeria hispida</name>
    <dbReference type="NCBI Taxonomy" id="260671"/>
    <lineage>
        <taxon>Eukaryota</taxon>
        <taxon>Fungi</taxon>
        <taxon>Dikarya</taxon>
        <taxon>Ascomycota</taxon>
        <taxon>Pezizomycotina</taxon>
        <taxon>Sordariomycetes</taxon>
        <taxon>Sordariomycetidae</taxon>
        <taxon>Sordariales</taxon>
        <taxon>Lasiosphaeriaceae</taxon>
        <taxon>Lasiosphaeria</taxon>
    </lineage>
</organism>
<evidence type="ECO:0000256" key="3">
    <source>
        <dbReference type="ARBA" id="ARBA00034478"/>
    </source>
</evidence>
<dbReference type="Proteomes" id="UP001275084">
    <property type="component" value="Unassembled WGS sequence"/>
</dbReference>
<dbReference type="InterPro" id="IPR015424">
    <property type="entry name" value="PyrdxlP-dep_Trfase"/>
</dbReference>
<evidence type="ECO:0000256" key="5">
    <source>
        <dbReference type="RuleBase" id="RU362118"/>
    </source>
</evidence>
<protein>
    <submittedName>
        <fullName evidence="6">Cystathionine gamma-synthase/beta-lyase</fullName>
    </submittedName>
</protein>
<dbReference type="InterPro" id="IPR015421">
    <property type="entry name" value="PyrdxlP-dep_Trfase_major"/>
</dbReference>
<dbReference type="PANTHER" id="PTHR42699">
    <property type="match status" value="1"/>
</dbReference>
<dbReference type="PANTHER" id="PTHR42699:SF1">
    <property type="entry name" value="CYSTATHIONINE GAMMA-SYNTHASE-RELATED"/>
    <property type="match status" value="1"/>
</dbReference>
<comment type="similarity">
    <text evidence="4">Belongs to the trans-sulfuration enzymes family. MET7 subfamily.</text>
</comment>
<comment type="cofactor">
    <cofactor evidence="1 5">
        <name>pyridoxal 5'-phosphate</name>
        <dbReference type="ChEBI" id="CHEBI:597326"/>
    </cofactor>
</comment>
<reference evidence="6" key="2">
    <citation type="submission" date="2023-06" db="EMBL/GenBank/DDBJ databases">
        <authorList>
            <consortium name="Lawrence Berkeley National Laboratory"/>
            <person name="Haridas S."/>
            <person name="Hensen N."/>
            <person name="Bonometti L."/>
            <person name="Westerberg I."/>
            <person name="Brannstrom I.O."/>
            <person name="Guillou S."/>
            <person name="Cros-Aarteil S."/>
            <person name="Calhoun S."/>
            <person name="Kuo A."/>
            <person name="Mondo S."/>
            <person name="Pangilinan J."/>
            <person name="Riley R."/>
            <person name="Labutti K."/>
            <person name="Andreopoulos B."/>
            <person name="Lipzen A."/>
            <person name="Chen C."/>
            <person name="Yanf M."/>
            <person name="Daum C."/>
            <person name="Ng V."/>
            <person name="Clum A."/>
            <person name="Steindorff A."/>
            <person name="Ohm R."/>
            <person name="Martin F."/>
            <person name="Silar P."/>
            <person name="Natvig D."/>
            <person name="Lalanne C."/>
            <person name="Gautier V."/>
            <person name="Ament-Velasquez S.L."/>
            <person name="Kruys A."/>
            <person name="Hutchinson M.I."/>
            <person name="Powell A.J."/>
            <person name="Barry K."/>
            <person name="Miller A.N."/>
            <person name="Grigoriev I.V."/>
            <person name="Debuchy R."/>
            <person name="Gladieux P."/>
            <person name="Thoren M.H."/>
            <person name="Johannesson H."/>
        </authorList>
    </citation>
    <scope>NUCLEOTIDE SEQUENCE</scope>
    <source>
        <strain evidence="6">CBS 955.72</strain>
    </source>
</reference>
<comment type="pathway">
    <text evidence="3">Amino-acid biosynthesis; L-methionine biosynthesis via de novo pathway.</text>
</comment>
<evidence type="ECO:0000256" key="2">
    <source>
        <dbReference type="ARBA" id="ARBA00022898"/>
    </source>
</evidence>
<keyword evidence="2 5" id="KW-0663">Pyridoxal phosphate</keyword>
<dbReference type="Gene3D" id="3.90.1150.10">
    <property type="entry name" value="Aspartate Aminotransferase, domain 1"/>
    <property type="match status" value="1"/>
</dbReference>
<reference evidence="6" key="1">
    <citation type="journal article" date="2023" name="Mol. Phylogenet. Evol.">
        <title>Genome-scale phylogeny and comparative genomics of the fungal order Sordariales.</title>
        <authorList>
            <person name="Hensen N."/>
            <person name="Bonometti L."/>
            <person name="Westerberg I."/>
            <person name="Brannstrom I.O."/>
            <person name="Guillou S."/>
            <person name="Cros-Aarteil S."/>
            <person name="Calhoun S."/>
            <person name="Haridas S."/>
            <person name="Kuo A."/>
            <person name="Mondo S."/>
            <person name="Pangilinan J."/>
            <person name="Riley R."/>
            <person name="LaButti K."/>
            <person name="Andreopoulos B."/>
            <person name="Lipzen A."/>
            <person name="Chen C."/>
            <person name="Yan M."/>
            <person name="Daum C."/>
            <person name="Ng V."/>
            <person name="Clum A."/>
            <person name="Steindorff A."/>
            <person name="Ohm R.A."/>
            <person name="Martin F."/>
            <person name="Silar P."/>
            <person name="Natvig D.O."/>
            <person name="Lalanne C."/>
            <person name="Gautier V."/>
            <person name="Ament-Velasquez S.L."/>
            <person name="Kruys A."/>
            <person name="Hutchinson M.I."/>
            <person name="Powell A.J."/>
            <person name="Barry K."/>
            <person name="Miller A.N."/>
            <person name="Grigoriev I.V."/>
            <person name="Debuchy R."/>
            <person name="Gladieux P."/>
            <person name="Hiltunen Thoren M."/>
            <person name="Johannesson H."/>
        </authorList>
    </citation>
    <scope>NUCLEOTIDE SEQUENCE</scope>
    <source>
        <strain evidence="6">CBS 955.72</strain>
    </source>
</reference>
<evidence type="ECO:0000313" key="7">
    <source>
        <dbReference type="Proteomes" id="UP001275084"/>
    </source>
</evidence>
<accession>A0AAJ0MB06</accession>
<dbReference type="InterPro" id="IPR051750">
    <property type="entry name" value="Trans-sulfuration_enzymes"/>
</dbReference>
<dbReference type="InterPro" id="IPR015422">
    <property type="entry name" value="PyrdxlP-dep_Trfase_small"/>
</dbReference>
<evidence type="ECO:0000256" key="1">
    <source>
        <dbReference type="ARBA" id="ARBA00001933"/>
    </source>
</evidence>
<dbReference type="GO" id="GO:0030170">
    <property type="term" value="F:pyridoxal phosphate binding"/>
    <property type="evidence" value="ECO:0007669"/>
    <property type="project" value="InterPro"/>
</dbReference>
<dbReference type="Gene3D" id="3.40.640.10">
    <property type="entry name" value="Type I PLP-dependent aspartate aminotransferase-like (Major domain)"/>
    <property type="match status" value="1"/>
</dbReference>
<gene>
    <name evidence="6" type="ORF">B0T25DRAFT_633870</name>
</gene>
<dbReference type="SUPFAM" id="SSF53383">
    <property type="entry name" value="PLP-dependent transferases"/>
    <property type="match status" value="1"/>
</dbReference>
<name>A0AAJ0MB06_9PEZI</name>
<comment type="caution">
    <text evidence="6">The sequence shown here is derived from an EMBL/GenBank/DDBJ whole genome shotgun (WGS) entry which is preliminary data.</text>
</comment>
<dbReference type="GO" id="GO:0003962">
    <property type="term" value="F:cystathionine gamma-synthase activity"/>
    <property type="evidence" value="ECO:0007669"/>
    <property type="project" value="TreeGrafter"/>
</dbReference>
<evidence type="ECO:0000313" key="6">
    <source>
        <dbReference type="EMBL" id="KAK3346369.1"/>
    </source>
</evidence>
<evidence type="ECO:0000256" key="4">
    <source>
        <dbReference type="ARBA" id="ARBA00061376"/>
    </source>
</evidence>
<dbReference type="InterPro" id="IPR000277">
    <property type="entry name" value="Cys/Met-Metab_PyrdxlP-dep_enz"/>
</dbReference>
<dbReference type="GO" id="GO:0019346">
    <property type="term" value="P:transsulfuration"/>
    <property type="evidence" value="ECO:0007669"/>
    <property type="project" value="InterPro"/>
</dbReference>
<proteinExistence type="inferred from homology"/>
<dbReference type="Pfam" id="PF01053">
    <property type="entry name" value="Cys_Met_Meta_PP"/>
    <property type="match status" value="1"/>
</dbReference>
<dbReference type="FunFam" id="3.90.1150.10:FF:000063">
    <property type="entry name" value="Probable cystathionine gamma-synthase"/>
    <property type="match status" value="1"/>
</dbReference>